<dbReference type="SUPFAM" id="SSF57196">
    <property type="entry name" value="EGF/Laminin"/>
    <property type="match status" value="1"/>
</dbReference>
<dbReference type="SMART" id="SM00179">
    <property type="entry name" value="EGF_CA"/>
    <property type="match status" value="2"/>
</dbReference>
<dbReference type="PROSITE" id="PS51257">
    <property type="entry name" value="PROKAR_LIPOPROTEIN"/>
    <property type="match status" value="1"/>
</dbReference>
<reference evidence="7" key="1">
    <citation type="submission" date="2022-01" db="EMBL/GenBank/DDBJ databases">
        <authorList>
            <person name="Braso-Vives M."/>
        </authorList>
    </citation>
    <scope>NUCLEOTIDE SEQUENCE</scope>
</reference>
<gene>
    <name evidence="7" type="primary">GALE</name>
    <name evidence="7" type="ORF">BLAG_LOCUS21414</name>
</gene>
<sequence length="723" mass="80585">MLSRPVLITAAGITSCLMVLYTVSRTGHIPGTVDPPILGALTDSPKHVLVTGAAGFIGFHLTRALLDKPHARVFGVDNFDKWSDLKLKQDRAHELYEYGVALEDGDICDLEYLTDLFIRENFTHVVHLAGRSGVRGQDLDAAAIMENNVECFVTLLEVMKNYKNIKLVYASSASVYGSSSPLPFPPSHPVIQPDTIEGLAKRTVELLAQGYCKEFGVQQVGLRFFTVYGPWGREDSALNTFTQQLLEGEVLQVFHTREGRPLERDYLYVEDAVRGVLSALDLSPAHCGQVFNLASGQARSAVDVVALLEQQLNIQAQAVKVLAPPLEVVRMVGDVQCSLKQLGFRPNVSLNQGVQEFVQWALTYREQQNRSQKSKQASLAQKFRDRLLSERNEREERLQSESLARRNEELKAMVQQQRDVFLQYAEKNNIPLPDMTRGPFHFYPGVDSPGGDIIKATSLKNNPEAMKKRCLEAEQCVAFSSAGMLKSRVKPPHLWQQAAFSSPDQGIYVADVDMCAADLHDCDEHAVCNKTGPAQFRCTCRDGYYGNGQTCLPRYKVDEPLPLDVKRDGLISVFNGIDLQGMKTAAQFVFFQGMDSLGGDFMVAEQFRGQPKQLQSICMDIPQCIGFNSNGMLKMSMSRPSGWIRWSNKDSDGLYLLDLNYCELDLELCPEESRCQRHAPGIYQCTCEAPLVMVNNQCIQVPGYRNMSAAVYPGREVEVGGYM</sequence>
<proteinExistence type="inferred from homology"/>
<keyword evidence="2 5" id="KW-0245">EGF-like domain</keyword>
<dbReference type="OrthoDB" id="16464at2759"/>
<evidence type="ECO:0000256" key="2">
    <source>
        <dbReference type="ARBA" id="ARBA00022536"/>
    </source>
</evidence>
<evidence type="ECO:0000313" key="7">
    <source>
        <dbReference type="EMBL" id="CAH1268494.1"/>
    </source>
</evidence>
<dbReference type="PRINTS" id="PR01713">
    <property type="entry name" value="NUCEPIMERASE"/>
</dbReference>
<dbReference type="Gene3D" id="3.40.50.720">
    <property type="entry name" value="NAD(P)-binding Rossmann-like Domain"/>
    <property type="match status" value="1"/>
</dbReference>
<dbReference type="Pfam" id="PF01370">
    <property type="entry name" value="Epimerase"/>
    <property type="match status" value="1"/>
</dbReference>
<dbReference type="Pfam" id="PF12947">
    <property type="entry name" value="EGF_3"/>
    <property type="match status" value="1"/>
</dbReference>
<evidence type="ECO:0000256" key="4">
    <source>
        <dbReference type="ARBA" id="ARBA00023157"/>
    </source>
</evidence>
<accession>A0A8K0A3C5</accession>
<dbReference type="InterPro" id="IPR024731">
    <property type="entry name" value="NELL2-like_EGF"/>
</dbReference>
<dbReference type="Gene3D" id="2.10.25.10">
    <property type="entry name" value="Laminin"/>
    <property type="match status" value="1"/>
</dbReference>
<dbReference type="PROSITE" id="PS01186">
    <property type="entry name" value="EGF_2"/>
    <property type="match status" value="1"/>
</dbReference>
<keyword evidence="3" id="KW-0520">NAD</keyword>
<dbReference type="SUPFAM" id="SSF51735">
    <property type="entry name" value="NAD(P)-binding Rossmann-fold domains"/>
    <property type="match status" value="1"/>
</dbReference>
<dbReference type="GO" id="GO:0005509">
    <property type="term" value="F:calcium ion binding"/>
    <property type="evidence" value="ECO:0007669"/>
    <property type="project" value="InterPro"/>
</dbReference>
<evidence type="ECO:0000259" key="6">
    <source>
        <dbReference type="PROSITE" id="PS50026"/>
    </source>
</evidence>
<dbReference type="Proteomes" id="UP000838412">
    <property type="component" value="Chromosome 6"/>
</dbReference>
<dbReference type="PROSITE" id="PS50026">
    <property type="entry name" value="EGF_3"/>
    <property type="match status" value="1"/>
</dbReference>
<feature type="domain" description="EGF-like" evidence="6">
    <location>
        <begin position="511"/>
        <end position="552"/>
    </location>
</feature>
<evidence type="ECO:0000313" key="8">
    <source>
        <dbReference type="Proteomes" id="UP000838412"/>
    </source>
</evidence>
<organism evidence="7 8">
    <name type="scientific">Branchiostoma lanceolatum</name>
    <name type="common">Common lancelet</name>
    <name type="synonym">Amphioxus lanceolatum</name>
    <dbReference type="NCBI Taxonomy" id="7740"/>
    <lineage>
        <taxon>Eukaryota</taxon>
        <taxon>Metazoa</taxon>
        <taxon>Chordata</taxon>
        <taxon>Cephalochordata</taxon>
        <taxon>Leptocardii</taxon>
        <taxon>Amphioxiformes</taxon>
        <taxon>Branchiostomatidae</taxon>
        <taxon>Branchiostoma</taxon>
    </lineage>
</organism>
<evidence type="ECO:0000256" key="1">
    <source>
        <dbReference type="ARBA" id="ARBA00007637"/>
    </source>
</evidence>
<keyword evidence="4" id="KW-1015">Disulfide bond</keyword>
<dbReference type="InterPro" id="IPR001509">
    <property type="entry name" value="Epimerase_deHydtase"/>
</dbReference>
<dbReference type="PANTHER" id="PTHR43574">
    <property type="entry name" value="EPIMERASE-RELATED"/>
    <property type="match status" value="1"/>
</dbReference>
<comment type="caution">
    <text evidence="5">Lacks conserved residue(s) required for the propagation of feature annotation.</text>
</comment>
<dbReference type="InterPro" id="IPR001881">
    <property type="entry name" value="EGF-like_Ca-bd_dom"/>
</dbReference>
<evidence type="ECO:0000256" key="5">
    <source>
        <dbReference type="PROSITE-ProRule" id="PRU00076"/>
    </source>
</evidence>
<keyword evidence="8" id="KW-1185">Reference proteome</keyword>
<dbReference type="InterPro" id="IPR000742">
    <property type="entry name" value="EGF"/>
</dbReference>
<evidence type="ECO:0000256" key="3">
    <source>
        <dbReference type="ARBA" id="ARBA00023027"/>
    </source>
</evidence>
<dbReference type="InterPro" id="IPR036291">
    <property type="entry name" value="NAD(P)-bd_dom_sf"/>
</dbReference>
<comment type="similarity">
    <text evidence="1">Belongs to the NAD(P)-dependent epimerase/dehydratase family.</text>
</comment>
<dbReference type="EMBL" id="OV696691">
    <property type="protein sequence ID" value="CAH1268494.1"/>
    <property type="molecule type" value="Genomic_DNA"/>
</dbReference>
<dbReference type="AlphaFoldDB" id="A0A8K0A3C5"/>
<dbReference type="SMART" id="SM00181">
    <property type="entry name" value="EGF"/>
    <property type="match status" value="2"/>
</dbReference>
<protein>
    <submittedName>
        <fullName evidence="7">GALE protein</fullName>
    </submittedName>
</protein>
<name>A0A8K0A3C5_BRALA</name>